<dbReference type="Pfam" id="PF22811">
    <property type="entry name" value="Zn_ribbon_NrdR"/>
    <property type="match status" value="1"/>
</dbReference>
<organism evidence="8">
    <name type="scientific">hydrothermal vent metagenome</name>
    <dbReference type="NCBI Taxonomy" id="652676"/>
    <lineage>
        <taxon>unclassified sequences</taxon>
        <taxon>metagenomes</taxon>
        <taxon>ecological metagenomes</taxon>
    </lineage>
</organism>
<reference evidence="8" key="1">
    <citation type="submission" date="2018-06" db="EMBL/GenBank/DDBJ databases">
        <authorList>
            <person name="Zhirakovskaya E."/>
        </authorList>
    </citation>
    <scope>NUCLEOTIDE SEQUENCE</scope>
</reference>
<keyword evidence="3" id="KW-0067">ATP-binding</keyword>
<dbReference type="InterPro" id="IPR005144">
    <property type="entry name" value="ATP-cone_dom"/>
</dbReference>
<dbReference type="Pfam" id="PF03477">
    <property type="entry name" value="ATP-cone"/>
    <property type="match status" value="1"/>
</dbReference>
<dbReference type="NCBIfam" id="TIGR00244">
    <property type="entry name" value="transcriptional regulator NrdR"/>
    <property type="match status" value="1"/>
</dbReference>
<dbReference type="PANTHER" id="PTHR30455:SF2">
    <property type="entry name" value="TRANSCRIPTIONAL REPRESSOR NRDR"/>
    <property type="match status" value="1"/>
</dbReference>
<dbReference type="PANTHER" id="PTHR30455">
    <property type="entry name" value="TRANSCRIPTIONAL REPRESSOR NRDR"/>
    <property type="match status" value="1"/>
</dbReference>
<evidence type="ECO:0000256" key="2">
    <source>
        <dbReference type="ARBA" id="ARBA00022741"/>
    </source>
</evidence>
<proteinExistence type="inferred from homology"/>
<dbReference type="GO" id="GO:0008270">
    <property type="term" value="F:zinc ion binding"/>
    <property type="evidence" value="ECO:0007669"/>
    <property type="project" value="InterPro"/>
</dbReference>
<keyword evidence="6" id="KW-0804">Transcription</keyword>
<gene>
    <name evidence="8" type="ORF">MNBD_DELTA01-2114</name>
</gene>
<evidence type="ECO:0000256" key="3">
    <source>
        <dbReference type="ARBA" id="ARBA00022840"/>
    </source>
</evidence>
<evidence type="ECO:0000256" key="4">
    <source>
        <dbReference type="ARBA" id="ARBA00023015"/>
    </source>
</evidence>
<dbReference type="GO" id="GO:0045892">
    <property type="term" value="P:negative regulation of DNA-templated transcription"/>
    <property type="evidence" value="ECO:0007669"/>
    <property type="project" value="InterPro"/>
</dbReference>
<evidence type="ECO:0000256" key="1">
    <source>
        <dbReference type="ARBA" id="ARBA00022491"/>
    </source>
</evidence>
<keyword evidence="5" id="KW-0238">DNA-binding</keyword>
<dbReference type="HAMAP" id="MF_00440">
    <property type="entry name" value="NrdR"/>
    <property type="match status" value="1"/>
</dbReference>
<keyword evidence="2" id="KW-0547">Nucleotide-binding</keyword>
<dbReference type="PROSITE" id="PS51161">
    <property type="entry name" value="ATP_CONE"/>
    <property type="match status" value="1"/>
</dbReference>
<evidence type="ECO:0000313" key="8">
    <source>
        <dbReference type="EMBL" id="VAV83603.1"/>
    </source>
</evidence>
<accession>A0A3B0RG35</accession>
<keyword evidence="1" id="KW-0678">Repressor</keyword>
<evidence type="ECO:0000256" key="5">
    <source>
        <dbReference type="ARBA" id="ARBA00023125"/>
    </source>
</evidence>
<dbReference type="InterPro" id="IPR055173">
    <property type="entry name" value="NrdR-like_N"/>
</dbReference>
<keyword evidence="4" id="KW-0805">Transcription regulation</keyword>
<dbReference type="GO" id="GO:0005524">
    <property type="term" value="F:ATP binding"/>
    <property type="evidence" value="ECO:0007669"/>
    <property type="project" value="UniProtKB-KW"/>
</dbReference>
<dbReference type="AlphaFoldDB" id="A0A3B0RG35"/>
<dbReference type="InterPro" id="IPR003796">
    <property type="entry name" value="RNR_NrdR-like"/>
</dbReference>
<protein>
    <submittedName>
        <fullName evidence="8">Ribonucleotide reductase transcriptional regulator NrdR</fullName>
    </submittedName>
</protein>
<evidence type="ECO:0000259" key="7">
    <source>
        <dbReference type="PROSITE" id="PS51161"/>
    </source>
</evidence>
<dbReference type="GO" id="GO:0003677">
    <property type="term" value="F:DNA binding"/>
    <property type="evidence" value="ECO:0007669"/>
    <property type="project" value="UniProtKB-KW"/>
</dbReference>
<dbReference type="EMBL" id="UOEA01000043">
    <property type="protein sequence ID" value="VAV83603.1"/>
    <property type="molecule type" value="Genomic_DNA"/>
</dbReference>
<feature type="domain" description="ATP-cone" evidence="7">
    <location>
        <begin position="49"/>
        <end position="139"/>
    </location>
</feature>
<evidence type="ECO:0000256" key="6">
    <source>
        <dbReference type="ARBA" id="ARBA00023163"/>
    </source>
</evidence>
<sequence length="154" mass="17892">MKCPFCSHLEDKVIDSRLSQDGSVTRRRRECLQCSKRFTSYERVEEMLPLVVKKDGVRVVYDREKVRSGMKKACEKRPVSSDEIDGAIDRIETRLAGLGEKEVLSHLIGEAVMDELRALDEVAYVRFASVYRDFRDIKEFMSELTELIDIKKLR</sequence>
<name>A0A3B0RG35_9ZZZZ</name>